<keyword evidence="3" id="KW-0540">Nuclease</keyword>
<name>A0ABY6MPG9_9BACT</name>
<dbReference type="GO" id="GO:0004519">
    <property type="term" value="F:endonuclease activity"/>
    <property type="evidence" value="ECO:0007669"/>
    <property type="project" value="UniProtKB-KW"/>
</dbReference>
<dbReference type="PANTHER" id="PTHR14859:SF15">
    <property type="entry name" value="ENDONUCLEASE_EXONUCLEASE_PHOSPHATASE DOMAIN-CONTAINING PROTEIN"/>
    <property type="match status" value="1"/>
</dbReference>
<evidence type="ECO:0000313" key="3">
    <source>
        <dbReference type="EMBL" id="UZD24144.1"/>
    </source>
</evidence>
<dbReference type="RefSeq" id="WP_264810863.1">
    <property type="nucleotide sequence ID" value="NZ_CP110226.1"/>
</dbReference>
<dbReference type="SUPFAM" id="SSF56219">
    <property type="entry name" value="DNase I-like"/>
    <property type="match status" value="1"/>
</dbReference>
<reference evidence="3" key="1">
    <citation type="submission" date="2022-10" db="EMBL/GenBank/DDBJ databases">
        <title>Algoriphagus sp. a novel bacteria isolate from halophytes salicornia europaea.</title>
        <authorList>
            <person name="Peng Y."/>
            <person name="Jiang L."/>
            <person name="Lee J."/>
        </authorList>
    </citation>
    <scope>NUCLEOTIDE SEQUENCE</scope>
    <source>
        <strain evidence="3">TR-M5</strain>
    </source>
</reference>
<keyword evidence="3" id="KW-0255">Endonuclease</keyword>
<protein>
    <submittedName>
        <fullName evidence="3">Endonuclease/exonuclease/phosphatase family protein</fullName>
    </submittedName>
</protein>
<organism evidence="3 4">
    <name type="scientific">Algoriphagus halophytocola</name>
    <dbReference type="NCBI Taxonomy" id="2991499"/>
    <lineage>
        <taxon>Bacteria</taxon>
        <taxon>Pseudomonadati</taxon>
        <taxon>Bacteroidota</taxon>
        <taxon>Cytophagia</taxon>
        <taxon>Cytophagales</taxon>
        <taxon>Cyclobacteriaceae</taxon>
        <taxon>Algoriphagus</taxon>
    </lineage>
</organism>
<feature type="domain" description="Endonuclease/exonuclease/phosphatase" evidence="2">
    <location>
        <begin position="31"/>
        <end position="254"/>
    </location>
</feature>
<dbReference type="Gene3D" id="3.60.10.10">
    <property type="entry name" value="Endonuclease/exonuclease/phosphatase"/>
    <property type="match status" value="1"/>
</dbReference>
<evidence type="ECO:0000313" key="4">
    <source>
        <dbReference type="Proteomes" id="UP001163156"/>
    </source>
</evidence>
<keyword evidence="1" id="KW-0732">Signal</keyword>
<dbReference type="InterPro" id="IPR051916">
    <property type="entry name" value="GPI-anchor_lipid_remodeler"/>
</dbReference>
<dbReference type="InterPro" id="IPR036691">
    <property type="entry name" value="Endo/exonu/phosph_ase_sf"/>
</dbReference>
<dbReference type="PANTHER" id="PTHR14859">
    <property type="entry name" value="CALCOFLUOR WHITE HYPERSENSITIVE PROTEIN PRECURSOR"/>
    <property type="match status" value="1"/>
</dbReference>
<proteinExistence type="predicted"/>
<keyword evidence="4" id="KW-1185">Reference proteome</keyword>
<dbReference type="Pfam" id="PF03372">
    <property type="entry name" value="Exo_endo_phos"/>
    <property type="match status" value="1"/>
</dbReference>
<sequence length="266" mass="29936">MKAKISVLLFCFLIIASLAQAQDDQPIFKVMTYNIYHGATPDSLSKPNLEEIANLIIQTQPEVIAFQEVDSMTTRSVEIFGEKTNLIAELSKLTGYRGYFAKAMDYAEGGYGEGLLVKKGSEYYTQKLPTPVGGEPRAAAWVKVELRNQQRLYFGGTHLCHQFPENRIAQIEALTSYADTLAYPVFWAGDLNFDPSSEAYRNVPDKWADAGKVAGDETPTFDSEAGKRIDYVWFDPEHFEVLDYQVLDVPFSDHFPVLVTLRLIKP</sequence>
<dbReference type="EMBL" id="CP110226">
    <property type="protein sequence ID" value="UZD24144.1"/>
    <property type="molecule type" value="Genomic_DNA"/>
</dbReference>
<keyword evidence="3" id="KW-0378">Hydrolase</keyword>
<accession>A0ABY6MPG9</accession>
<feature type="chain" id="PRO_5047469786" evidence="1">
    <location>
        <begin position="22"/>
        <end position="266"/>
    </location>
</feature>
<evidence type="ECO:0000256" key="1">
    <source>
        <dbReference type="SAM" id="SignalP"/>
    </source>
</evidence>
<feature type="signal peptide" evidence="1">
    <location>
        <begin position="1"/>
        <end position="21"/>
    </location>
</feature>
<evidence type="ECO:0000259" key="2">
    <source>
        <dbReference type="Pfam" id="PF03372"/>
    </source>
</evidence>
<gene>
    <name evidence="3" type="ORF">OM944_06500</name>
</gene>
<dbReference type="Proteomes" id="UP001163156">
    <property type="component" value="Chromosome"/>
</dbReference>
<dbReference type="InterPro" id="IPR005135">
    <property type="entry name" value="Endo/exonuclease/phosphatase"/>
</dbReference>